<proteinExistence type="predicted"/>
<keyword evidence="3" id="KW-1185">Reference proteome</keyword>
<evidence type="ECO:0000313" key="3">
    <source>
        <dbReference type="Proteomes" id="UP001597453"/>
    </source>
</evidence>
<dbReference type="InterPro" id="IPR034660">
    <property type="entry name" value="DinB/YfiT-like"/>
</dbReference>
<organism evidence="2 3">
    <name type="scientific">Gulosibacter bifidus</name>
    <dbReference type="NCBI Taxonomy" id="272239"/>
    <lineage>
        <taxon>Bacteria</taxon>
        <taxon>Bacillati</taxon>
        <taxon>Actinomycetota</taxon>
        <taxon>Actinomycetes</taxon>
        <taxon>Micrococcales</taxon>
        <taxon>Microbacteriaceae</taxon>
        <taxon>Gulosibacter</taxon>
    </lineage>
</organism>
<dbReference type="SUPFAM" id="SSF109854">
    <property type="entry name" value="DinB/YfiT-like putative metalloenzymes"/>
    <property type="match status" value="1"/>
</dbReference>
<name>A0ABW5RG72_9MICO</name>
<dbReference type="Gene3D" id="1.20.120.450">
    <property type="entry name" value="dinb family like domain"/>
    <property type="match status" value="1"/>
</dbReference>
<evidence type="ECO:0000259" key="1">
    <source>
        <dbReference type="Pfam" id="PF11716"/>
    </source>
</evidence>
<dbReference type="GO" id="GO:0016853">
    <property type="term" value="F:isomerase activity"/>
    <property type="evidence" value="ECO:0007669"/>
    <property type="project" value="UniProtKB-KW"/>
</dbReference>
<dbReference type="Pfam" id="PF11716">
    <property type="entry name" value="MDMPI_N"/>
    <property type="match status" value="1"/>
</dbReference>
<dbReference type="InterPro" id="IPR024344">
    <property type="entry name" value="MDMPI_metal-binding"/>
</dbReference>
<comment type="caution">
    <text evidence="2">The sequence shown here is derived from an EMBL/GenBank/DDBJ whole genome shotgun (WGS) entry which is preliminary data.</text>
</comment>
<evidence type="ECO:0000313" key="2">
    <source>
        <dbReference type="EMBL" id="MFD2674038.1"/>
    </source>
</evidence>
<gene>
    <name evidence="2" type="ORF">ACFSUQ_01790</name>
</gene>
<feature type="domain" description="Mycothiol-dependent maleylpyruvate isomerase metal-binding" evidence="1">
    <location>
        <begin position="35"/>
        <end position="117"/>
    </location>
</feature>
<dbReference type="Proteomes" id="UP001597453">
    <property type="component" value="Unassembled WGS sequence"/>
</dbReference>
<keyword evidence="2" id="KW-0413">Isomerase</keyword>
<dbReference type="RefSeq" id="WP_066054742.1">
    <property type="nucleotide sequence ID" value="NZ_JBHUNF010000001.1"/>
</dbReference>
<reference evidence="3" key="1">
    <citation type="journal article" date="2019" name="Int. J. Syst. Evol. Microbiol.">
        <title>The Global Catalogue of Microorganisms (GCM) 10K type strain sequencing project: providing services to taxonomists for standard genome sequencing and annotation.</title>
        <authorList>
            <consortium name="The Broad Institute Genomics Platform"/>
            <consortium name="The Broad Institute Genome Sequencing Center for Infectious Disease"/>
            <person name="Wu L."/>
            <person name="Ma J."/>
        </authorList>
    </citation>
    <scope>NUCLEOTIDE SEQUENCE [LARGE SCALE GENOMIC DNA]</scope>
    <source>
        <strain evidence="3">TISTR 1511</strain>
    </source>
</reference>
<dbReference type="EMBL" id="JBHUNF010000001">
    <property type="protein sequence ID" value="MFD2674038.1"/>
    <property type="molecule type" value="Genomic_DNA"/>
</dbReference>
<sequence length="226" mass="24562">MANERESVRPTAGVIFSRPAKRVSGDWSAHIATTLDRLADLLDACSDAQWNAPSMCDDWRVRDVVGHLIWRLGNRTTTVARVGVISGSPKRTFAAVARDVAEAEPHELVAQLRAIAAGKLAGDGRTGLIELTEAIVHAYDITEALGLRLRLSPRSTGAVALAQVRLPIPLGKNRVARRHTLRAVDARWQIGRGSPIDATAGSIIMFLFGRIDRTALEAALSEYEDR</sequence>
<accession>A0ABW5RG72</accession>
<dbReference type="InterPro" id="IPR017517">
    <property type="entry name" value="Maleyloyr_isom"/>
</dbReference>
<dbReference type="NCBIfam" id="TIGR03083">
    <property type="entry name" value="maleylpyruvate isomerase family mycothiol-dependent enzyme"/>
    <property type="match status" value="1"/>
</dbReference>
<protein>
    <submittedName>
        <fullName evidence="2">Maleylpyruvate isomerase family mycothiol-dependent enzyme</fullName>
    </submittedName>
</protein>